<dbReference type="Proteomes" id="UP000050331">
    <property type="component" value="Chromosome"/>
</dbReference>
<evidence type="ECO:0000313" key="1">
    <source>
        <dbReference type="EMBL" id="ALX48917.1"/>
    </source>
</evidence>
<name>A0A0U4FSQ6_9BACI</name>
<accession>A0A0U4FSQ6</accession>
<dbReference type="RefSeq" id="WP_068445210.1">
    <property type="nucleotide sequence ID" value="NZ_CP013862.1"/>
</dbReference>
<evidence type="ECO:0000313" key="2">
    <source>
        <dbReference type="Proteomes" id="UP000050331"/>
    </source>
</evidence>
<dbReference type="OrthoDB" id="2354892at2"/>
<gene>
    <name evidence="1" type="ORF">AOX59_10000</name>
</gene>
<organism evidence="1 2">
    <name type="scientific">Lentibacillus amyloliquefaciens</name>
    <dbReference type="NCBI Taxonomy" id="1472767"/>
    <lineage>
        <taxon>Bacteria</taxon>
        <taxon>Bacillati</taxon>
        <taxon>Bacillota</taxon>
        <taxon>Bacilli</taxon>
        <taxon>Bacillales</taxon>
        <taxon>Bacillaceae</taxon>
        <taxon>Lentibacillus</taxon>
    </lineage>
</organism>
<protein>
    <submittedName>
        <fullName evidence="1">RDD family protein</fullName>
    </submittedName>
</protein>
<reference evidence="1 2" key="1">
    <citation type="submission" date="2016-01" db="EMBL/GenBank/DDBJ databases">
        <title>Complete genome sequence of strain Lentibacillus amyloliquefaciens LAM0015T isolated from saline sediment.</title>
        <authorList>
            <person name="Wang J.-L."/>
            <person name="He M.-X."/>
        </authorList>
    </citation>
    <scope>NUCLEOTIDE SEQUENCE [LARGE SCALE GENOMIC DNA]</scope>
    <source>
        <strain evidence="1 2">LAM0015</strain>
    </source>
</reference>
<dbReference type="AlphaFoldDB" id="A0A0U4FSQ6"/>
<keyword evidence="2" id="KW-1185">Reference proteome</keyword>
<dbReference type="STRING" id="1472767.AOX59_10000"/>
<sequence>MKRITKKRFKAYLIDAAISATVTYAVECFVRKKVKNEAVHALVTPTAVMWTLEWAQLRRSGQTLGFKQQRLVLEDETGQEPSSEQIFKRMAYRDTIGGFSYLKDPKGFSEDEGAIMAQDRYAGTKVRED</sequence>
<dbReference type="EMBL" id="CP013862">
    <property type="protein sequence ID" value="ALX48917.1"/>
    <property type="molecule type" value="Genomic_DNA"/>
</dbReference>
<proteinExistence type="predicted"/>
<dbReference type="KEGG" id="lao:AOX59_10000"/>